<dbReference type="Pfam" id="PF20151">
    <property type="entry name" value="DUF6533"/>
    <property type="match status" value="1"/>
</dbReference>
<evidence type="ECO:0000259" key="2">
    <source>
        <dbReference type="Pfam" id="PF20151"/>
    </source>
</evidence>
<accession>A0AAD7FNI1</accession>
<keyword evidence="4" id="KW-1185">Reference proteome</keyword>
<evidence type="ECO:0000313" key="4">
    <source>
        <dbReference type="Proteomes" id="UP001221142"/>
    </source>
</evidence>
<name>A0AAD7FNI1_9AGAR</name>
<evidence type="ECO:0000313" key="3">
    <source>
        <dbReference type="EMBL" id="KAJ7634564.1"/>
    </source>
</evidence>
<dbReference type="EMBL" id="JARKIF010000007">
    <property type="protein sequence ID" value="KAJ7634564.1"/>
    <property type="molecule type" value="Genomic_DNA"/>
</dbReference>
<keyword evidence="1" id="KW-0812">Transmembrane</keyword>
<proteinExistence type="predicted"/>
<reference evidence="3" key="1">
    <citation type="submission" date="2023-03" db="EMBL/GenBank/DDBJ databases">
        <title>Massive genome expansion in bonnet fungi (Mycena s.s.) driven by repeated elements and novel gene families across ecological guilds.</title>
        <authorList>
            <consortium name="Lawrence Berkeley National Laboratory"/>
            <person name="Harder C.B."/>
            <person name="Miyauchi S."/>
            <person name="Viragh M."/>
            <person name="Kuo A."/>
            <person name="Thoen E."/>
            <person name="Andreopoulos B."/>
            <person name="Lu D."/>
            <person name="Skrede I."/>
            <person name="Drula E."/>
            <person name="Henrissat B."/>
            <person name="Morin E."/>
            <person name="Kohler A."/>
            <person name="Barry K."/>
            <person name="LaButti K."/>
            <person name="Morin E."/>
            <person name="Salamov A."/>
            <person name="Lipzen A."/>
            <person name="Mereny Z."/>
            <person name="Hegedus B."/>
            <person name="Baldrian P."/>
            <person name="Stursova M."/>
            <person name="Weitz H."/>
            <person name="Taylor A."/>
            <person name="Grigoriev I.V."/>
            <person name="Nagy L.G."/>
            <person name="Martin F."/>
            <person name="Kauserud H."/>
        </authorList>
    </citation>
    <scope>NUCLEOTIDE SEQUENCE</scope>
    <source>
        <strain evidence="3">9284</strain>
    </source>
</reference>
<feature type="transmembrane region" description="Helical" evidence="1">
    <location>
        <begin position="213"/>
        <end position="233"/>
    </location>
</feature>
<keyword evidence="1" id="KW-1133">Transmembrane helix</keyword>
<dbReference type="Proteomes" id="UP001221142">
    <property type="component" value="Unassembled WGS sequence"/>
</dbReference>
<dbReference type="InterPro" id="IPR045340">
    <property type="entry name" value="DUF6533"/>
</dbReference>
<feature type="domain" description="DUF6533" evidence="2">
    <location>
        <begin position="17"/>
        <end position="59"/>
    </location>
</feature>
<dbReference type="AlphaFoldDB" id="A0AAD7FNI1"/>
<evidence type="ECO:0000256" key="1">
    <source>
        <dbReference type="SAM" id="Phobius"/>
    </source>
</evidence>
<gene>
    <name evidence="3" type="ORF">FB45DRAFT_1025499</name>
</gene>
<comment type="caution">
    <text evidence="3">The sequence shown here is derived from an EMBL/GenBank/DDBJ whole genome shotgun (WGS) entry which is preliminary data.</text>
</comment>
<organism evidence="3 4">
    <name type="scientific">Roridomyces roridus</name>
    <dbReference type="NCBI Taxonomy" id="1738132"/>
    <lineage>
        <taxon>Eukaryota</taxon>
        <taxon>Fungi</taxon>
        <taxon>Dikarya</taxon>
        <taxon>Basidiomycota</taxon>
        <taxon>Agaricomycotina</taxon>
        <taxon>Agaricomycetes</taxon>
        <taxon>Agaricomycetidae</taxon>
        <taxon>Agaricales</taxon>
        <taxon>Marasmiineae</taxon>
        <taxon>Mycenaceae</taxon>
        <taxon>Roridomyces</taxon>
    </lineage>
</organism>
<feature type="transmembrane region" description="Helical" evidence="1">
    <location>
        <begin position="126"/>
        <end position="150"/>
    </location>
</feature>
<sequence>MESLATAFMHLRNNYMFATACYVLYIYDHILTFPAEVDKIWSQPLTLASTLFYLNRYVTHGQFIVLQVAFFETQWSVETCEKYVLFPGAATMSLVAITCPFGNSPLTSHSVTLILRVYALYLSNKYVLSFLLAVLSAQIVLMGWALHFGIRVPLPPGFPGCVLTGNNDWFGAFWAAPIATDTLIFLLTLWRTLRYQREHGRMNYMHILLRDGVMYFMIIFSVNLVNCIIYFSAVQDMKAAGASFSQIMTAIMISRLHLNLRRGSSRAVVTSELPMMSFATRAGYSSRRTSKTIGGDTTFFSVGNLGGEMEGTIFDVDNNDDTKSAKFSDGKHSRAPSDAIELTRVV</sequence>
<keyword evidence="1" id="KW-0472">Membrane</keyword>
<feature type="transmembrane region" description="Helical" evidence="1">
    <location>
        <begin position="170"/>
        <end position="193"/>
    </location>
</feature>
<protein>
    <recommendedName>
        <fullName evidence="2">DUF6533 domain-containing protein</fullName>
    </recommendedName>
</protein>